<keyword evidence="2" id="KW-1185">Reference proteome</keyword>
<dbReference type="PANTHER" id="PTHR47163:SF2">
    <property type="entry name" value="SI:DKEY-17M8.2"/>
    <property type="match status" value="1"/>
</dbReference>
<dbReference type="WBParaSite" id="PDA_v2.g19396.t1">
    <property type="protein sequence ID" value="PDA_v2.g19396.t1"/>
    <property type="gene ID" value="PDA_v2.g19396"/>
</dbReference>
<evidence type="ECO:0000259" key="1">
    <source>
        <dbReference type="SMART" id="SM01126"/>
    </source>
</evidence>
<dbReference type="InterPro" id="IPR053164">
    <property type="entry name" value="IS1016-like_transposase"/>
</dbReference>
<sequence>MGILQKYRNCVCGNDMRLEQMNNTKRFICRKKSCRKTSALFKNTFFSGSHLSAKEVRLRNTVNYEEMRFQMCRESAEISDRTICDWLSFCRDICTFHYQRHPKRLGGPGTIVEIDETCVSRRKYNRGRVLVRETKWMFGGIQRGTRNCFMEIVEDRSASTLLPLIQKYIAPGTTIMSDLWRGYFRINELPEGYQHLTVNHSINFIDPETGAHTQSIESNWQQFKMGGKKRYGTHRTMLQDYIEDFYWRREFGGNDCFYNFWNQVVEHYDQMEEENIEE</sequence>
<dbReference type="PANTHER" id="PTHR47163">
    <property type="entry name" value="DDE_TNP_IS1595 DOMAIN-CONTAINING PROTEIN"/>
    <property type="match status" value="1"/>
</dbReference>
<organism evidence="2 3">
    <name type="scientific">Panagrolaimus davidi</name>
    <dbReference type="NCBI Taxonomy" id="227884"/>
    <lineage>
        <taxon>Eukaryota</taxon>
        <taxon>Metazoa</taxon>
        <taxon>Ecdysozoa</taxon>
        <taxon>Nematoda</taxon>
        <taxon>Chromadorea</taxon>
        <taxon>Rhabditida</taxon>
        <taxon>Tylenchina</taxon>
        <taxon>Panagrolaimomorpha</taxon>
        <taxon>Panagrolaimoidea</taxon>
        <taxon>Panagrolaimidae</taxon>
        <taxon>Panagrolaimus</taxon>
    </lineage>
</organism>
<feature type="domain" description="ISXO2-like transposase" evidence="1">
    <location>
        <begin position="104"/>
        <end position="250"/>
    </location>
</feature>
<dbReference type="SMART" id="SM01126">
    <property type="entry name" value="DDE_Tnp_IS1595"/>
    <property type="match status" value="1"/>
</dbReference>
<evidence type="ECO:0000313" key="2">
    <source>
        <dbReference type="Proteomes" id="UP000887578"/>
    </source>
</evidence>
<name>A0A914PX13_9BILA</name>
<accession>A0A914PX13</accession>
<dbReference type="Pfam" id="PF12762">
    <property type="entry name" value="DDE_Tnp_IS1595"/>
    <property type="match status" value="1"/>
</dbReference>
<proteinExistence type="predicted"/>
<dbReference type="InterPro" id="IPR024445">
    <property type="entry name" value="Tnp_ISXO2-like"/>
</dbReference>
<reference evidence="3" key="1">
    <citation type="submission" date="2022-11" db="UniProtKB">
        <authorList>
            <consortium name="WormBaseParasite"/>
        </authorList>
    </citation>
    <scope>IDENTIFICATION</scope>
</reference>
<dbReference type="Proteomes" id="UP000887578">
    <property type="component" value="Unplaced"/>
</dbReference>
<dbReference type="AlphaFoldDB" id="A0A914PX13"/>
<evidence type="ECO:0000313" key="3">
    <source>
        <dbReference type="WBParaSite" id="PDA_v2.g19396.t1"/>
    </source>
</evidence>
<protein>
    <submittedName>
        <fullName evidence="3">ISXO2-like transposase domain-containing protein</fullName>
    </submittedName>
</protein>